<reference evidence="4" key="1">
    <citation type="submission" date="2021-03" db="EMBL/GenBank/DDBJ databases">
        <title>Antimicrobial resistance genes in bacteria isolated from Japanese honey, and their potential for conferring macrolide and lincosamide resistance in the American foulbrood pathogen Paenibacillus larvae.</title>
        <authorList>
            <person name="Okamoto M."/>
            <person name="Kumagai M."/>
            <person name="Kanamori H."/>
            <person name="Takamatsu D."/>
        </authorList>
    </citation>
    <scope>NUCLEOTIDE SEQUENCE</scope>
    <source>
        <strain evidence="4">J2TS6</strain>
    </source>
</reference>
<sequence length="376" mass="40558">MSKLRQRTRHMLYAGLAGAAAVGVVFAGYAAVSGVRHHAKENEIREEYRRQIAKLEQARLNEEKQMVSGWALARDVAAGETVTPKDLVRVRLPQGAAPANLLESGGDGEVKIAKIELRKGTALTDAMVYVAHPLQADLRNRELQAIVLPSDLRQHDVVDVRIQFPTGQDYIILSKKKIDKLLSPAMWIQMTEQEMLALSSAMVDAYLHDAKLYAVTYVEPEMQDKAVPTYPVNKEVLKLIASDPNIVNRAERKLSESIRAALEKDLEKAAPDKAAGSFAESEFAPSGLSAGMYPGSIGSAGQDRSGSAFRDATSNNGNMVEPARAGSNSAEGPSGDLSAADSSQDSFSLGDVQDNKLLEKSIKENQGSGTPTSDQP</sequence>
<dbReference type="CDD" id="cd11614">
    <property type="entry name" value="SAF_CpaB_FlgA_like"/>
    <property type="match status" value="1"/>
</dbReference>
<name>A0A919XEB4_9BACL</name>
<evidence type="ECO:0000256" key="2">
    <source>
        <dbReference type="SAM" id="MobiDB-lite"/>
    </source>
</evidence>
<evidence type="ECO:0000313" key="5">
    <source>
        <dbReference type="Proteomes" id="UP000679779"/>
    </source>
</evidence>
<feature type="compositionally biased region" description="Basic and acidic residues" evidence="2">
    <location>
        <begin position="353"/>
        <end position="363"/>
    </location>
</feature>
<keyword evidence="5" id="KW-1185">Reference proteome</keyword>
<dbReference type="EMBL" id="BORQ01000002">
    <property type="protein sequence ID" value="GIO31161.1"/>
    <property type="molecule type" value="Genomic_DNA"/>
</dbReference>
<dbReference type="RefSeq" id="WP_160044435.1">
    <property type="nucleotide sequence ID" value="NZ_BORQ01000002.1"/>
</dbReference>
<keyword evidence="1" id="KW-0175">Coiled coil</keyword>
<feature type="transmembrane region" description="Helical" evidence="3">
    <location>
        <begin position="12"/>
        <end position="32"/>
    </location>
</feature>
<gene>
    <name evidence="4" type="ORF">J2TS6_23020</name>
</gene>
<proteinExistence type="predicted"/>
<keyword evidence="3" id="KW-0472">Membrane</keyword>
<evidence type="ECO:0000313" key="4">
    <source>
        <dbReference type="EMBL" id="GIO31161.1"/>
    </source>
</evidence>
<feature type="coiled-coil region" evidence="1">
    <location>
        <begin position="38"/>
        <end position="65"/>
    </location>
</feature>
<protein>
    <recommendedName>
        <fullName evidence="6">SAF domain-containing protein</fullName>
    </recommendedName>
</protein>
<evidence type="ECO:0000256" key="1">
    <source>
        <dbReference type="SAM" id="Coils"/>
    </source>
</evidence>
<dbReference type="Proteomes" id="UP000679779">
    <property type="component" value="Unassembled WGS sequence"/>
</dbReference>
<keyword evidence="3" id="KW-1133">Transmembrane helix</keyword>
<feature type="compositionally biased region" description="Polar residues" evidence="2">
    <location>
        <begin position="364"/>
        <end position="376"/>
    </location>
</feature>
<dbReference type="AlphaFoldDB" id="A0A919XEB4"/>
<evidence type="ECO:0008006" key="6">
    <source>
        <dbReference type="Google" id="ProtNLM"/>
    </source>
</evidence>
<keyword evidence="3" id="KW-0812">Transmembrane</keyword>
<organism evidence="4 5">
    <name type="scientific">Paenibacillus albilobatus</name>
    <dbReference type="NCBI Taxonomy" id="2716884"/>
    <lineage>
        <taxon>Bacteria</taxon>
        <taxon>Bacillati</taxon>
        <taxon>Bacillota</taxon>
        <taxon>Bacilli</taxon>
        <taxon>Bacillales</taxon>
        <taxon>Paenibacillaceae</taxon>
        <taxon>Paenibacillus</taxon>
    </lineage>
</organism>
<comment type="caution">
    <text evidence="4">The sequence shown here is derived from an EMBL/GenBank/DDBJ whole genome shotgun (WGS) entry which is preliminary data.</text>
</comment>
<feature type="region of interest" description="Disordered" evidence="2">
    <location>
        <begin position="294"/>
        <end position="376"/>
    </location>
</feature>
<evidence type="ECO:0000256" key="3">
    <source>
        <dbReference type="SAM" id="Phobius"/>
    </source>
</evidence>
<accession>A0A919XEB4</accession>